<reference evidence="5" key="1">
    <citation type="submission" date="2021-02" db="EMBL/GenBank/DDBJ databases">
        <title>Genome sequence of Rhodospirillales sp. strain TMPK1 isolated from soil.</title>
        <authorList>
            <person name="Nakai R."/>
            <person name="Kusada H."/>
            <person name="Tamaki H."/>
        </authorList>
    </citation>
    <scope>NUCLEOTIDE SEQUENCE</scope>
    <source>
        <strain evidence="5">TMPK1</strain>
    </source>
</reference>
<dbReference type="InterPro" id="IPR051786">
    <property type="entry name" value="ASN_synthetase/amidase"/>
</dbReference>
<dbReference type="InterPro" id="IPR014729">
    <property type="entry name" value="Rossmann-like_a/b/a_fold"/>
</dbReference>
<accession>A0A8S8X8W4</accession>
<dbReference type="RefSeq" id="WP_420243031.1">
    <property type="nucleotide sequence ID" value="NZ_BOPV01000001.1"/>
</dbReference>
<evidence type="ECO:0000256" key="1">
    <source>
        <dbReference type="ARBA" id="ARBA00005187"/>
    </source>
</evidence>
<evidence type="ECO:0000256" key="3">
    <source>
        <dbReference type="ARBA" id="ARBA00048741"/>
    </source>
</evidence>
<feature type="domain" description="Asparagine synthetase" evidence="4">
    <location>
        <begin position="220"/>
        <end position="567"/>
    </location>
</feature>
<dbReference type="EC" id="6.3.5.4" evidence="2"/>
<evidence type="ECO:0000313" key="5">
    <source>
        <dbReference type="EMBL" id="GIL39913.1"/>
    </source>
</evidence>
<comment type="caution">
    <text evidence="5">The sequence shown here is derived from an EMBL/GenBank/DDBJ whole genome shotgun (WGS) entry which is preliminary data.</text>
</comment>
<dbReference type="EMBL" id="BOPV01000001">
    <property type="protein sequence ID" value="GIL39913.1"/>
    <property type="molecule type" value="Genomic_DNA"/>
</dbReference>
<keyword evidence="6" id="KW-1185">Reference proteome</keyword>
<dbReference type="GO" id="GO:0004066">
    <property type="term" value="F:asparagine synthase (glutamine-hydrolyzing) activity"/>
    <property type="evidence" value="ECO:0007669"/>
    <property type="project" value="UniProtKB-EC"/>
</dbReference>
<dbReference type="Proteomes" id="UP000681075">
    <property type="component" value="Unassembled WGS sequence"/>
</dbReference>
<dbReference type="SUPFAM" id="SSF52402">
    <property type="entry name" value="Adenine nucleotide alpha hydrolases-like"/>
    <property type="match status" value="1"/>
</dbReference>
<dbReference type="Pfam" id="PF00733">
    <property type="entry name" value="Asn_synthase"/>
    <property type="match status" value="1"/>
</dbReference>
<sequence length="607" mass="67585">MNEFRYIAIMQTVAGPLPLDYGDAVSRCRTVLRGWQWNSASDAVTIGEFARPKRHYPHALPRCTVLGRILERPDAAASVALSMHSSAADVARAATEAYWGRYTAFITNDDASVSVLRDPGGRQSCYFITLRPGLHVVFSDLEDAIACGFVQLSINWNHVFAALNVGIVQSRETGLENVSEIFPGELFKFAQRAHMQCRAWDPASIASHPFKDHATAVTAVRETIQGCVDQLLIENPTTALSLSGGLDSSSIAAVLHKSPEPKRVVCVNRFSDFEQGDERPYARMVAEKFAFELIEGPLAMATLDFQQLLASGPLTTRPDGEILVNHRIPFWNDISQKLGTTTLWTGYGGDQAFFASRWMYPAQDYLRTRGLRPGLFKCIADVATLSRSSYVSVIASMSKGQQSRKIWDLWRLSNRFLGDIPETKVDGSTLVPWADDFEKLPPGKAMHAAMLGMSLRPRASDHFEMFEAFDPMLFQPVVEALLRVPSYFMSKGGTIRSFERAVFGPELPSAIVNRYTKGRSSQDYRASILSDKNNKYLKMLLLEGKLASAGLLNRITLENFFKRGEHMATGDIGSLNYLMVIEAWVARMENAKRMPQSEHFPSAMRVA</sequence>
<dbReference type="GO" id="GO:0006529">
    <property type="term" value="P:asparagine biosynthetic process"/>
    <property type="evidence" value="ECO:0007669"/>
    <property type="project" value="InterPro"/>
</dbReference>
<comment type="catalytic activity">
    <reaction evidence="3">
        <text>L-aspartate + L-glutamine + ATP + H2O = L-asparagine + L-glutamate + AMP + diphosphate + H(+)</text>
        <dbReference type="Rhea" id="RHEA:12228"/>
        <dbReference type="ChEBI" id="CHEBI:15377"/>
        <dbReference type="ChEBI" id="CHEBI:15378"/>
        <dbReference type="ChEBI" id="CHEBI:29985"/>
        <dbReference type="ChEBI" id="CHEBI:29991"/>
        <dbReference type="ChEBI" id="CHEBI:30616"/>
        <dbReference type="ChEBI" id="CHEBI:33019"/>
        <dbReference type="ChEBI" id="CHEBI:58048"/>
        <dbReference type="ChEBI" id="CHEBI:58359"/>
        <dbReference type="ChEBI" id="CHEBI:456215"/>
        <dbReference type="EC" id="6.3.5.4"/>
    </reaction>
</comment>
<gene>
    <name evidence="5" type="ORF">TMPK1_21500</name>
</gene>
<dbReference type="PANTHER" id="PTHR43284:SF1">
    <property type="entry name" value="ASPARAGINE SYNTHETASE"/>
    <property type="match status" value="1"/>
</dbReference>
<evidence type="ECO:0000259" key="4">
    <source>
        <dbReference type="Pfam" id="PF00733"/>
    </source>
</evidence>
<proteinExistence type="predicted"/>
<name>A0A8S8X8W4_9PROT</name>
<protein>
    <recommendedName>
        <fullName evidence="2">asparagine synthase (glutamine-hydrolyzing)</fullName>
        <ecNumber evidence="2">6.3.5.4</ecNumber>
    </recommendedName>
</protein>
<dbReference type="InterPro" id="IPR001962">
    <property type="entry name" value="Asn_synthase"/>
</dbReference>
<dbReference type="AlphaFoldDB" id="A0A8S8X8W4"/>
<organism evidence="5 6">
    <name type="scientific">Roseiterribacter gracilis</name>
    <dbReference type="NCBI Taxonomy" id="2812848"/>
    <lineage>
        <taxon>Bacteria</taxon>
        <taxon>Pseudomonadati</taxon>
        <taxon>Pseudomonadota</taxon>
        <taxon>Alphaproteobacteria</taxon>
        <taxon>Rhodospirillales</taxon>
        <taxon>Roseiterribacteraceae</taxon>
        <taxon>Roseiterribacter</taxon>
    </lineage>
</organism>
<dbReference type="PANTHER" id="PTHR43284">
    <property type="entry name" value="ASPARAGINE SYNTHETASE (GLUTAMINE-HYDROLYZING)"/>
    <property type="match status" value="1"/>
</dbReference>
<evidence type="ECO:0000256" key="2">
    <source>
        <dbReference type="ARBA" id="ARBA00012737"/>
    </source>
</evidence>
<dbReference type="Gene3D" id="3.40.50.620">
    <property type="entry name" value="HUPs"/>
    <property type="match status" value="1"/>
</dbReference>
<evidence type="ECO:0000313" key="6">
    <source>
        <dbReference type="Proteomes" id="UP000681075"/>
    </source>
</evidence>
<comment type="pathway">
    <text evidence="1">Amino-acid biosynthesis; L-asparagine biosynthesis; L-asparagine from L-aspartate (L-Gln route): step 1/1.</text>
</comment>